<gene>
    <name evidence="5" type="ORF">P5G46_01125</name>
</gene>
<dbReference type="InterPro" id="IPR011079">
    <property type="entry name" value="Ala_racemase_C"/>
</dbReference>
<dbReference type="Proteomes" id="UP001630303">
    <property type="component" value="Unassembled WGS sequence"/>
</dbReference>
<keyword evidence="6" id="KW-1185">Reference proteome</keyword>
<dbReference type="PANTHER" id="PTHR30511:SF0">
    <property type="entry name" value="ALANINE RACEMASE, CATABOLIC-RELATED"/>
    <property type="match status" value="1"/>
</dbReference>
<evidence type="ECO:0000256" key="2">
    <source>
        <dbReference type="ARBA" id="ARBA00022898"/>
    </source>
</evidence>
<dbReference type="InterPro" id="IPR000821">
    <property type="entry name" value="Ala_racemase"/>
</dbReference>
<comment type="caution">
    <text evidence="5">The sequence shown here is derived from an EMBL/GenBank/DDBJ whole genome shotgun (WGS) entry which is preliminary data.</text>
</comment>
<dbReference type="Gene3D" id="2.40.37.10">
    <property type="entry name" value="Lyase, Ornithine Decarboxylase, Chain A, domain 1"/>
    <property type="match status" value="1"/>
</dbReference>
<dbReference type="SMART" id="SM01005">
    <property type="entry name" value="Ala_racemase_C"/>
    <property type="match status" value="1"/>
</dbReference>
<evidence type="ECO:0000259" key="4">
    <source>
        <dbReference type="SMART" id="SM01005"/>
    </source>
</evidence>
<evidence type="ECO:0000256" key="1">
    <source>
        <dbReference type="ARBA" id="ARBA00001933"/>
    </source>
</evidence>
<reference evidence="5 6" key="1">
    <citation type="submission" date="2023-03" db="EMBL/GenBank/DDBJ databases">
        <title>MT1 and MT2 Draft Genomes of Novel Species.</title>
        <authorList>
            <person name="Venkateswaran K."/>
        </authorList>
    </citation>
    <scope>NUCLEOTIDE SEQUENCE [LARGE SCALE GENOMIC DNA]</scope>
    <source>
        <strain evidence="5 6">IF8SW-P5</strain>
    </source>
</reference>
<evidence type="ECO:0000313" key="5">
    <source>
        <dbReference type="EMBL" id="MFM2719110.1"/>
    </source>
</evidence>
<keyword evidence="3" id="KW-0413">Isomerase</keyword>
<name>A0ABW9GE18_9MICO</name>
<proteinExistence type="predicted"/>
<keyword evidence="2" id="KW-0663">Pyridoxal phosphate</keyword>
<organism evidence="5 6">
    <name type="scientific">Microbacterium mcarthurae</name>
    <dbReference type="NCBI Taxonomy" id="3035918"/>
    <lineage>
        <taxon>Bacteria</taxon>
        <taxon>Bacillati</taxon>
        <taxon>Actinomycetota</taxon>
        <taxon>Actinomycetes</taxon>
        <taxon>Micrococcales</taxon>
        <taxon>Microbacteriaceae</taxon>
        <taxon>Microbacterium</taxon>
    </lineage>
</organism>
<evidence type="ECO:0000313" key="6">
    <source>
        <dbReference type="Proteomes" id="UP001630303"/>
    </source>
</evidence>
<accession>A0ABW9GE18</accession>
<evidence type="ECO:0000256" key="3">
    <source>
        <dbReference type="ARBA" id="ARBA00023235"/>
    </source>
</evidence>
<protein>
    <submittedName>
        <fullName evidence="5">Alanine racemase C-terminal domain-containing protein</fullName>
    </submittedName>
</protein>
<dbReference type="RefSeq" id="WP_408904782.1">
    <property type="nucleotide sequence ID" value="NZ_JAROCE010000001.1"/>
</dbReference>
<dbReference type="SUPFAM" id="SSF50621">
    <property type="entry name" value="Alanine racemase C-terminal domain-like"/>
    <property type="match status" value="1"/>
</dbReference>
<dbReference type="Pfam" id="PF00842">
    <property type="entry name" value="Ala_racemase_C"/>
    <property type="match status" value="1"/>
</dbReference>
<comment type="cofactor">
    <cofactor evidence="1">
        <name>pyridoxal 5'-phosphate</name>
        <dbReference type="ChEBI" id="CHEBI:597326"/>
    </cofactor>
</comment>
<dbReference type="PANTHER" id="PTHR30511">
    <property type="entry name" value="ALANINE RACEMASE"/>
    <property type="match status" value="1"/>
</dbReference>
<dbReference type="InterPro" id="IPR009006">
    <property type="entry name" value="Ala_racemase/Decarboxylase_C"/>
</dbReference>
<dbReference type="EMBL" id="JAROCE010000001">
    <property type="protein sequence ID" value="MFM2719110.1"/>
    <property type="molecule type" value="Genomic_DNA"/>
</dbReference>
<sequence>MTSTPPDRLDSGGGVTPVARLSEQNLRANASLASGGGLIDPLAADAWGHGAAWVASVLTSLEVDAESIDAQTLFGLPGGDPRARPVMALHGRVLGTKPLLAGEGVSYGYTHRASRDTTVALVTGGYAQGVVRSLGNTVDVSIAGHRHRIVGRVAMDVCVVDVDDARPRRGSDVVFFGDPDAGHPSLSEWTDATGWSAAEIVATVGSRAVRTVVA</sequence>
<feature type="domain" description="Alanine racemase C-terminal" evidence="4">
    <location>
        <begin position="86"/>
        <end position="213"/>
    </location>
</feature>